<proteinExistence type="predicted"/>
<dbReference type="SUPFAM" id="SSF55729">
    <property type="entry name" value="Acyl-CoA N-acyltransferases (Nat)"/>
    <property type="match status" value="1"/>
</dbReference>
<dbReference type="Gene3D" id="3.40.630.30">
    <property type="match status" value="1"/>
</dbReference>
<sequence>MEIKDNEFQRQFETTLDDGTTLSVEYSLQERKIFLTRINTPEGFEDDDSVSEFIKAILDTAEERRLRVVPVHPKTAAFFKKNPGYKELLPPGIRI</sequence>
<evidence type="ECO:0000313" key="2">
    <source>
        <dbReference type="EMBL" id="QYJ68204.1"/>
    </source>
</evidence>
<dbReference type="InterPro" id="IPR016181">
    <property type="entry name" value="Acyl_CoA_acyltransferase"/>
</dbReference>
<dbReference type="PROSITE" id="PS51729">
    <property type="entry name" value="GNAT_YJDJ"/>
    <property type="match status" value="1"/>
</dbReference>
<dbReference type="Proteomes" id="UP000825381">
    <property type="component" value="Chromosome"/>
</dbReference>
<dbReference type="RefSeq" id="WP_220640547.1">
    <property type="nucleotide sequence ID" value="NZ_CP080429.1"/>
</dbReference>
<name>A0ABX8V5U2_9FLAO</name>
<reference evidence="2 3" key="1">
    <citation type="submission" date="2021-07" db="EMBL/GenBank/DDBJ databases">
        <title>Flavobacterium WSW3-B6 sp.nov, isolated from seaweed.</title>
        <authorList>
            <person name="Muhammad N."/>
            <person name="Ho H."/>
            <person name="Lee Y.-J."/>
            <person name="Nguyen T."/>
            <person name="Ho J."/>
            <person name="Kim S.-G."/>
        </authorList>
    </citation>
    <scope>NUCLEOTIDE SEQUENCE [LARGE SCALE GENOMIC DNA]</scope>
    <source>
        <strain evidence="2 3">WSW3-B6</strain>
    </source>
</reference>
<accession>A0ABX8V5U2</accession>
<dbReference type="EMBL" id="CP080429">
    <property type="protein sequence ID" value="QYJ68204.1"/>
    <property type="molecule type" value="Genomic_DNA"/>
</dbReference>
<evidence type="ECO:0000259" key="1">
    <source>
        <dbReference type="PROSITE" id="PS51729"/>
    </source>
</evidence>
<dbReference type="InterPro" id="IPR031165">
    <property type="entry name" value="GNAT_YJDJ"/>
</dbReference>
<organism evidence="2 3">
    <name type="scientific">Flavobacterium litorale</name>
    <dbReference type="NCBI Taxonomy" id="2856519"/>
    <lineage>
        <taxon>Bacteria</taxon>
        <taxon>Pseudomonadati</taxon>
        <taxon>Bacteroidota</taxon>
        <taxon>Flavobacteriia</taxon>
        <taxon>Flavobacteriales</taxon>
        <taxon>Flavobacteriaceae</taxon>
        <taxon>Flavobacterium</taxon>
    </lineage>
</organism>
<evidence type="ECO:0000313" key="3">
    <source>
        <dbReference type="Proteomes" id="UP000825381"/>
    </source>
</evidence>
<keyword evidence="3" id="KW-1185">Reference proteome</keyword>
<dbReference type="Pfam" id="PF14542">
    <property type="entry name" value="Acetyltransf_CG"/>
    <property type="match status" value="1"/>
</dbReference>
<protein>
    <submittedName>
        <fullName evidence="2">N-acetyltransferase</fullName>
    </submittedName>
</protein>
<feature type="domain" description="N-acetyltransferase" evidence="1">
    <location>
        <begin position="4"/>
        <end position="90"/>
    </location>
</feature>
<gene>
    <name evidence="2" type="ORF">K1I41_11850</name>
</gene>